<keyword evidence="4" id="KW-1133">Transmembrane helix</keyword>
<evidence type="ECO:0000313" key="7">
    <source>
        <dbReference type="Proteomes" id="UP000709466"/>
    </source>
</evidence>
<proteinExistence type="predicted"/>
<dbReference type="EMBL" id="JAATOP010000011">
    <property type="protein sequence ID" value="NIY73596.1"/>
    <property type="molecule type" value="Genomic_DNA"/>
</dbReference>
<evidence type="ECO:0000313" key="6">
    <source>
        <dbReference type="EMBL" id="NIY73596.1"/>
    </source>
</evidence>
<keyword evidence="7" id="KW-1185">Reference proteome</keyword>
<dbReference type="SMART" id="SM00563">
    <property type="entry name" value="PlsC"/>
    <property type="match status" value="1"/>
</dbReference>
<evidence type="ECO:0000256" key="2">
    <source>
        <dbReference type="ARBA" id="ARBA00022679"/>
    </source>
</evidence>
<dbReference type="PANTHER" id="PTHR10434">
    <property type="entry name" value="1-ACYL-SN-GLYCEROL-3-PHOSPHATE ACYLTRANSFERASE"/>
    <property type="match status" value="1"/>
</dbReference>
<dbReference type="GO" id="GO:0016746">
    <property type="term" value="F:acyltransferase activity"/>
    <property type="evidence" value="ECO:0007669"/>
    <property type="project" value="UniProtKB-KW"/>
</dbReference>
<dbReference type="Proteomes" id="UP000709466">
    <property type="component" value="Unassembled WGS sequence"/>
</dbReference>
<keyword evidence="4" id="KW-0472">Membrane</keyword>
<sequence>MSNAIQWVRSFIFIVIAYFLMLVIAIVFLPWALFDRRGAFAAAHAWCKWVRWSARWMVGLDTEIRGTPPTGEVLIVGKHQSFLDIILIYSAVPRGKFIMKKELIWAPIVGQYGKMMGCIAVDRGKRGAAIKKMVAEVNAGRRDPGQLIIFPQGTRVEPGDKKPYKIGSAVLYGEMGTDCVPVACNVGMFWPAHGIMRRKGTAVIEFLPTIKPGLSTKEFMATLENTIETHSNALMDEARAQLSR</sequence>
<comment type="caution">
    <text evidence="6">The sequence shown here is derived from an EMBL/GenBank/DDBJ whole genome shotgun (WGS) entry which is preliminary data.</text>
</comment>
<dbReference type="SUPFAM" id="SSF69593">
    <property type="entry name" value="Glycerol-3-phosphate (1)-acyltransferase"/>
    <property type="match status" value="1"/>
</dbReference>
<feature type="transmembrane region" description="Helical" evidence="4">
    <location>
        <begin position="12"/>
        <end position="34"/>
    </location>
</feature>
<accession>A0ABX0VZT3</accession>
<comment type="pathway">
    <text evidence="1">Lipid metabolism.</text>
</comment>
<evidence type="ECO:0000256" key="3">
    <source>
        <dbReference type="ARBA" id="ARBA00023315"/>
    </source>
</evidence>
<dbReference type="InterPro" id="IPR002123">
    <property type="entry name" value="Plipid/glycerol_acylTrfase"/>
</dbReference>
<evidence type="ECO:0000256" key="1">
    <source>
        <dbReference type="ARBA" id="ARBA00005189"/>
    </source>
</evidence>
<keyword evidence="2" id="KW-0808">Transferase</keyword>
<keyword evidence="3 6" id="KW-0012">Acyltransferase</keyword>
<keyword evidence="4" id="KW-0812">Transmembrane</keyword>
<evidence type="ECO:0000256" key="4">
    <source>
        <dbReference type="SAM" id="Phobius"/>
    </source>
</evidence>
<organism evidence="6 7">
    <name type="scientific">Marivivens donghaensis</name>
    <dbReference type="NCBI Taxonomy" id="1699413"/>
    <lineage>
        <taxon>Bacteria</taxon>
        <taxon>Pseudomonadati</taxon>
        <taxon>Pseudomonadota</taxon>
        <taxon>Alphaproteobacteria</taxon>
        <taxon>Rhodobacterales</taxon>
        <taxon>Paracoccaceae</taxon>
        <taxon>Marivivens group</taxon>
        <taxon>Marivivens</taxon>
    </lineage>
</organism>
<dbReference type="PANTHER" id="PTHR10434:SF11">
    <property type="entry name" value="1-ACYL-SN-GLYCEROL-3-PHOSPHATE ACYLTRANSFERASE"/>
    <property type="match status" value="1"/>
</dbReference>
<evidence type="ECO:0000259" key="5">
    <source>
        <dbReference type="SMART" id="SM00563"/>
    </source>
</evidence>
<dbReference type="RefSeq" id="WP_167638979.1">
    <property type="nucleotide sequence ID" value="NZ_JAATOP010000011.1"/>
</dbReference>
<dbReference type="Pfam" id="PF01553">
    <property type="entry name" value="Acyltransferase"/>
    <property type="match status" value="1"/>
</dbReference>
<protein>
    <submittedName>
        <fullName evidence="6">1-acyl-sn-glycerol-3-phosphate acyltransferase</fullName>
    </submittedName>
</protein>
<name>A0ABX0VZT3_9RHOB</name>
<gene>
    <name evidence="6" type="ORF">HCZ30_14275</name>
</gene>
<reference evidence="6 7" key="1">
    <citation type="submission" date="2020-03" db="EMBL/GenBank/DDBJ databases">
        <title>Bacterial isolates of synthetic phycosphere.</title>
        <authorList>
            <person name="Fu H."/>
            <person name="Moran M.A."/>
        </authorList>
    </citation>
    <scope>NUCLEOTIDE SEQUENCE [LARGE SCALE GENOMIC DNA]</scope>
    <source>
        <strain evidence="6 7">HF1</strain>
    </source>
</reference>
<feature type="domain" description="Phospholipid/glycerol acyltransferase" evidence="5">
    <location>
        <begin position="73"/>
        <end position="187"/>
    </location>
</feature>
<dbReference type="CDD" id="cd07989">
    <property type="entry name" value="LPLAT_AGPAT-like"/>
    <property type="match status" value="1"/>
</dbReference>